<dbReference type="EMBL" id="CAIJEO010000003">
    <property type="protein sequence ID" value="CAD0088422.1"/>
    <property type="molecule type" value="Genomic_DNA"/>
</dbReference>
<dbReference type="PANTHER" id="PTHR31726">
    <property type="entry name" value="PROTEIN ICE2"/>
    <property type="match status" value="1"/>
</dbReference>
<sequence>MWYITRILSALLFLFSVVFTIPLAFDVGGRTCGLAFSLSLSAFYFFYSALRLATPDRSRLRYALVNTIAASQWIVIPTLMIWSLNKFSVDSDASAWVEKTFSGKRAQHDTFYAWVFGSDGLVQSLTIGGWDKLLRWSTPVFQLSEGFCSLLVIQAAGQITRYLVNREGGDGWMLGNVDAILIGVAITCAFFLCVWGIGSGKGNPVESSLLIFTDYQPSNPSESVPVPAEPDFPPLPPIIMASYSTLMHALSTLPSTIHTSFNFLFAAIMTITPSVIISLAYRLFVMYASARIIPAVRESGARALSQEPSLEDSDGVGQVLGFLSYFSPSILIAVYTSLLMQHFASASADHPGEWWTSQGGDAGSNVWRWANLAGTMALYAVELYLGKGHDDSSLTSHWKID</sequence>
<gene>
    <name evidence="2" type="ORF">AWRI4233_LOCUS1705</name>
</gene>
<feature type="transmembrane region" description="Helical" evidence="1">
    <location>
        <begin position="176"/>
        <end position="198"/>
    </location>
</feature>
<dbReference type="Proteomes" id="UP000714618">
    <property type="component" value="Unassembled WGS sequence"/>
</dbReference>
<comment type="caution">
    <text evidence="2">The sequence shown here is derived from an EMBL/GenBank/DDBJ whole genome shotgun (WGS) entry which is preliminary data.</text>
</comment>
<keyword evidence="1" id="KW-0472">Membrane</keyword>
<dbReference type="AlphaFoldDB" id="A0A9N8PB69"/>
<keyword evidence="1" id="KW-0812">Transmembrane</keyword>
<dbReference type="GO" id="GO:0032541">
    <property type="term" value="C:cortical endoplasmic reticulum"/>
    <property type="evidence" value="ECO:0007669"/>
    <property type="project" value="TreeGrafter"/>
</dbReference>
<dbReference type="GO" id="GO:0005789">
    <property type="term" value="C:endoplasmic reticulum membrane"/>
    <property type="evidence" value="ECO:0007669"/>
    <property type="project" value="TreeGrafter"/>
</dbReference>
<evidence type="ECO:0000256" key="1">
    <source>
        <dbReference type="SAM" id="Phobius"/>
    </source>
</evidence>
<keyword evidence="3" id="KW-1185">Reference proteome</keyword>
<name>A0A9N8PB69_9PEZI</name>
<dbReference type="Pfam" id="PF08426">
    <property type="entry name" value="ICE2"/>
    <property type="match status" value="1"/>
</dbReference>
<evidence type="ECO:0008006" key="4">
    <source>
        <dbReference type="Google" id="ProtNLM"/>
    </source>
</evidence>
<feature type="transmembrane region" description="Helical" evidence="1">
    <location>
        <begin position="34"/>
        <end position="50"/>
    </location>
</feature>
<dbReference type="OrthoDB" id="5577218at2759"/>
<accession>A0A9N8PB69</accession>
<feature type="transmembrane region" description="Helical" evidence="1">
    <location>
        <begin position="263"/>
        <end position="284"/>
    </location>
</feature>
<organism evidence="2 3">
    <name type="scientific">Aureobasidium mustum</name>
    <dbReference type="NCBI Taxonomy" id="2773714"/>
    <lineage>
        <taxon>Eukaryota</taxon>
        <taxon>Fungi</taxon>
        <taxon>Dikarya</taxon>
        <taxon>Ascomycota</taxon>
        <taxon>Pezizomycotina</taxon>
        <taxon>Dothideomycetes</taxon>
        <taxon>Dothideomycetidae</taxon>
        <taxon>Dothideales</taxon>
        <taxon>Saccotheciaceae</taxon>
        <taxon>Aureobasidium</taxon>
    </lineage>
</organism>
<dbReference type="GO" id="GO:0048309">
    <property type="term" value="P:endoplasmic reticulum inheritance"/>
    <property type="evidence" value="ECO:0007669"/>
    <property type="project" value="TreeGrafter"/>
</dbReference>
<dbReference type="GO" id="GO:0097038">
    <property type="term" value="C:perinuclear endoplasmic reticulum"/>
    <property type="evidence" value="ECO:0007669"/>
    <property type="project" value="TreeGrafter"/>
</dbReference>
<dbReference type="GO" id="GO:0000921">
    <property type="term" value="P:septin ring assembly"/>
    <property type="evidence" value="ECO:0007669"/>
    <property type="project" value="TreeGrafter"/>
</dbReference>
<keyword evidence="1" id="KW-1133">Transmembrane helix</keyword>
<dbReference type="InterPro" id="IPR013635">
    <property type="entry name" value="Ice2"/>
</dbReference>
<reference evidence="2" key="1">
    <citation type="submission" date="2020-06" db="EMBL/GenBank/DDBJ databases">
        <authorList>
            <person name="Onetto C."/>
        </authorList>
    </citation>
    <scope>NUCLEOTIDE SEQUENCE</scope>
</reference>
<dbReference type="PANTHER" id="PTHR31726:SF2">
    <property type="entry name" value="PROTEIN ICE2"/>
    <property type="match status" value="1"/>
</dbReference>
<proteinExistence type="predicted"/>
<evidence type="ECO:0000313" key="2">
    <source>
        <dbReference type="EMBL" id="CAD0088422.1"/>
    </source>
</evidence>
<evidence type="ECO:0000313" key="3">
    <source>
        <dbReference type="Proteomes" id="UP000714618"/>
    </source>
</evidence>
<feature type="transmembrane region" description="Helical" evidence="1">
    <location>
        <begin position="62"/>
        <end position="84"/>
    </location>
</feature>
<protein>
    <recommendedName>
        <fullName evidence="4">ICE2-domain-containing protein</fullName>
    </recommendedName>
</protein>